<dbReference type="SUPFAM" id="SSF53756">
    <property type="entry name" value="UDP-Glycosyltransferase/glycogen phosphorylase"/>
    <property type="match status" value="1"/>
</dbReference>
<evidence type="ECO:0000256" key="1">
    <source>
        <dbReference type="ARBA" id="ARBA00022676"/>
    </source>
</evidence>
<name>A0A5B8RSL6_9BURK</name>
<protein>
    <submittedName>
        <fullName evidence="4">Glycosyltransferase family 4 protein</fullName>
    </submittedName>
</protein>
<dbReference type="PANTHER" id="PTHR12526:SF510">
    <property type="entry name" value="D-INOSITOL 3-PHOSPHATE GLYCOSYLTRANSFERASE"/>
    <property type="match status" value="1"/>
</dbReference>
<dbReference type="GO" id="GO:0016757">
    <property type="term" value="F:glycosyltransferase activity"/>
    <property type="evidence" value="ECO:0007669"/>
    <property type="project" value="UniProtKB-KW"/>
</dbReference>
<dbReference type="RefSeq" id="WP_146912086.1">
    <property type="nucleotide sequence ID" value="NZ_CP042344.1"/>
</dbReference>
<sequence>MASGKIELLIFAPSVPLEETPNGVCTYARNLMALLQGLGAIKAGLVAKSGSPPGLQHDGTYGYYLSQRSLLRRLTLRMFGVDAYESMMAWKFGRFVKNGPMQNSRCVIEMEEAFGQSRAVATHAGAPVVVRLHGPWFLVGRAQGVLDDARYRARVQREGEAIFSAAAVSAPSRFVLDAVEKFYEKKIDKKTVLPNPLPVYASDEQWKFDPENKTVVFVGRFDKVKGADIFIEAMFKLASRREAVRAIFVGPDDDRMQIGDGTPQSRKDFVAWCEERYAIACPIEFLGRKNGPEVTRIRKAAAVCVVSSRTEIFSYAVAEAFAQGVPTVASRVGGIPEIIEDGRTGLLFESEDADGLGACVQAVLDAPELALRLSENAKKVARKKFSGQALADAYLAFYQEVADVRAGGA</sequence>
<dbReference type="CDD" id="cd03801">
    <property type="entry name" value="GT4_PimA-like"/>
    <property type="match status" value="1"/>
</dbReference>
<dbReference type="Proteomes" id="UP000321199">
    <property type="component" value="Chromosome"/>
</dbReference>
<dbReference type="Pfam" id="PF00534">
    <property type="entry name" value="Glycos_transf_1"/>
    <property type="match status" value="1"/>
</dbReference>
<reference evidence="4 5" key="1">
    <citation type="submission" date="2019-07" db="EMBL/GenBank/DDBJ databases">
        <title>Complete genome sequence of Comamonas sp. NLF 7-7 isolated from livestock.</title>
        <authorList>
            <person name="Kim D.H."/>
            <person name="Kim J.G."/>
        </authorList>
    </citation>
    <scope>NUCLEOTIDE SEQUENCE [LARGE SCALE GENOMIC DNA]</scope>
    <source>
        <strain evidence="4 5">NLF 7-7</strain>
    </source>
</reference>
<dbReference type="OrthoDB" id="267270at2"/>
<dbReference type="AlphaFoldDB" id="A0A5B8RSL6"/>
<proteinExistence type="predicted"/>
<dbReference type="Gene3D" id="3.40.50.2000">
    <property type="entry name" value="Glycogen Phosphorylase B"/>
    <property type="match status" value="2"/>
</dbReference>
<dbReference type="PANTHER" id="PTHR12526">
    <property type="entry name" value="GLYCOSYLTRANSFERASE"/>
    <property type="match status" value="1"/>
</dbReference>
<evidence type="ECO:0000256" key="2">
    <source>
        <dbReference type="ARBA" id="ARBA00022679"/>
    </source>
</evidence>
<gene>
    <name evidence="4" type="ORF">FOZ74_05290</name>
</gene>
<keyword evidence="1" id="KW-0328">Glycosyltransferase</keyword>
<keyword evidence="5" id="KW-1185">Reference proteome</keyword>
<dbReference type="InterPro" id="IPR001296">
    <property type="entry name" value="Glyco_trans_1"/>
</dbReference>
<evidence type="ECO:0000259" key="3">
    <source>
        <dbReference type="Pfam" id="PF00534"/>
    </source>
</evidence>
<evidence type="ECO:0000313" key="4">
    <source>
        <dbReference type="EMBL" id="QEA12490.1"/>
    </source>
</evidence>
<organism evidence="4 5">
    <name type="scientific">Comamonas flocculans</name>
    <dbReference type="NCBI Taxonomy" id="2597701"/>
    <lineage>
        <taxon>Bacteria</taxon>
        <taxon>Pseudomonadati</taxon>
        <taxon>Pseudomonadota</taxon>
        <taxon>Betaproteobacteria</taxon>
        <taxon>Burkholderiales</taxon>
        <taxon>Comamonadaceae</taxon>
        <taxon>Comamonas</taxon>
    </lineage>
</organism>
<dbReference type="KEGG" id="cof:FOZ74_05290"/>
<evidence type="ECO:0000313" key="5">
    <source>
        <dbReference type="Proteomes" id="UP000321199"/>
    </source>
</evidence>
<accession>A0A5B8RSL6</accession>
<feature type="domain" description="Glycosyl transferase family 1" evidence="3">
    <location>
        <begin position="203"/>
        <end position="379"/>
    </location>
</feature>
<dbReference type="EMBL" id="CP042344">
    <property type="protein sequence ID" value="QEA12490.1"/>
    <property type="molecule type" value="Genomic_DNA"/>
</dbReference>
<keyword evidence="2 4" id="KW-0808">Transferase</keyword>